<accession>A0A0T6DSF9</accession>
<evidence type="ECO:0000313" key="1">
    <source>
        <dbReference type="EMBL" id="KRU22817.1"/>
    </source>
</evidence>
<gene>
    <name evidence="1" type="ORF">AS194_06975</name>
</gene>
<keyword evidence="2" id="KW-1185">Reference proteome</keyword>
<reference evidence="1 2" key="1">
    <citation type="submission" date="2015-11" db="EMBL/GenBank/DDBJ databases">
        <title>Permanent draft genome of Psychrobacter piscatorii LQ58.</title>
        <authorList>
            <person name="Zhou M."/>
            <person name="Dong B."/>
            <person name="Liu Q."/>
        </authorList>
    </citation>
    <scope>NUCLEOTIDE SEQUENCE [LARGE SCALE GENOMIC DNA]</scope>
    <source>
        <strain evidence="1 2">LQ58</strain>
    </source>
</reference>
<name>A0A0T6DSF9_9GAMM</name>
<evidence type="ECO:0000313" key="2">
    <source>
        <dbReference type="Proteomes" id="UP000051202"/>
    </source>
</evidence>
<protein>
    <submittedName>
        <fullName evidence="1">Uncharacterized protein</fullName>
    </submittedName>
</protein>
<proteinExistence type="predicted"/>
<organism evidence="1 2">
    <name type="scientific">Psychrobacter piscatorii</name>
    <dbReference type="NCBI Taxonomy" id="554343"/>
    <lineage>
        <taxon>Bacteria</taxon>
        <taxon>Pseudomonadati</taxon>
        <taxon>Pseudomonadota</taxon>
        <taxon>Gammaproteobacteria</taxon>
        <taxon>Moraxellales</taxon>
        <taxon>Moraxellaceae</taxon>
        <taxon>Psychrobacter</taxon>
    </lineage>
</organism>
<dbReference type="AlphaFoldDB" id="A0A0T6DSF9"/>
<dbReference type="RefSeq" id="WP_058024394.1">
    <property type="nucleotide sequence ID" value="NZ_LNDJ01000057.1"/>
</dbReference>
<sequence>MSDLDKLARLADLFTQIRDILIQENENNWIRGINSILNQINYSLENNEKIKDTIKSIGNTYSFMNNGNGSFSDFYIWREDFDERVVENNKFIEIKDKIGSLIANQ</sequence>
<dbReference type="EMBL" id="LNDJ01000057">
    <property type="protein sequence ID" value="KRU22817.1"/>
    <property type="molecule type" value="Genomic_DNA"/>
</dbReference>
<comment type="caution">
    <text evidence="1">The sequence shown here is derived from an EMBL/GenBank/DDBJ whole genome shotgun (WGS) entry which is preliminary data.</text>
</comment>
<dbReference type="Proteomes" id="UP000051202">
    <property type="component" value="Unassembled WGS sequence"/>
</dbReference>